<evidence type="ECO:0000313" key="2">
    <source>
        <dbReference type="EMBL" id="RQH45679.1"/>
    </source>
</evidence>
<dbReference type="EMBL" id="RCBY01000045">
    <property type="protein sequence ID" value="RQH45679.1"/>
    <property type="molecule type" value="Genomic_DNA"/>
</dbReference>
<dbReference type="Proteomes" id="UP000269154">
    <property type="component" value="Unassembled WGS sequence"/>
</dbReference>
<dbReference type="GO" id="GO:0032259">
    <property type="term" value="P:methylation"/>
    <property type="evidence" value="ECO:0007669"/>
    <property type="project" value="UniProtKB-KW"/>
</dbReference>
<sequence length="306" mass="36018">MNSSQKSVIADLISDPKLNLVKLNEQEYMEGLTVYRSQHNEQEMMLETTFQAIEKHKSLQESYSILSIGCGSGLFEQPFLKKLIELNKSIHFVGVDPNKVECLKTEEWCQKLSTLKLDKFVFEIHPVTLEKFEYFQTFDIILLIHSFYYFSEIKSSVEKVYELIGEEGIAIIAIGIKREISEPYYYINQRFYQRQRFYSEDLYQVLSEKNISFNQKIIEFPVNITECFQKDSQLGKHLLDFIIGANTTYFSPEQLQVLLDYLSSNSQKLEGGEIMIPNSVSFYYFQKQKEEEIKKRELMKNFESNQ</sequence>
<dbReference type="Pfam" id="PF08242">
    <property type="entry name" value="Methyltransf_12"/>
    <property type="match status" value="1"/>
</dbReference>
<name>A0A3N6PF20_9CYAN</name>
<comment type="caution">
    <text evidence="2">The sequence shown here is derived from an EMBL/GenBank/DDBJ whole genome shotgun (WGS) entry which is preliminary data.</text>
</comment>
<dbReference type="CDD" id="cd02440">
    <property type="entry name" value="AdoMet_MTases"/>
    <property type="match status" value="1"/>
</dbReference>
<dbReference type="AlphaFoldDB" id="A0A3N6PF20"/>
<keyword evidence="3" id="KW-1185">Reference proteome</keyword>
<reference evidence="2 3" key="1">
    <citation type="journal article" date="2018" name="ACS Chem. Biol.">
        <title>Ketoreductase domain dysfunction expands chemodiversity: malyngamide biosynthesis in the cyanobacterium Okeania hirsuta.</title>
        <authorList>
            <person name="Moss N.A."/>
            <person name="Leao T."/>
            <person name="Rankin M."/>
            <person name="McCullough T.M."/>
            <person name="Qu P."/>
            <person name="Korobeynikov A."/>
            <person name="Smith J.L."/>
            <person name="Gerwick L."/>
            <person name="Gerwick W.H."/>
        </authorList>
    </citation>
    <scope>NUCLEOTIDE SEQUENCE [LARGE SCALE GENOMIC DNA]</scope>
    <source>
        <strain evidence="2 3">PAB10Feb10-1</strain>
    </source>
</reference>
<dbReference type="OrthoDB" id="517311at2"/>
<dbReference type="Gene3D" id="3.40.50.150">
    <property type="entry name" value="Vaccinia Virus protein VP39"/>
    <property type="match status" value="1"/>
</dbReference>
<dbReference type="InterPro" id="IPR029063">
    <property type="entry name" value="SAM-dependent_MTases_sf"/>
</dbReference>
<dbReference type="SUPFAM" id="SSF53335">
    <property type="entry name" value="S-adenosyl-L-methionine-dependent methyltransferases"/>
    <property type="match status" value="1"/>
</dbReference>
<keyword evidence="2" id="KW-0808">Transferase</keyword>
<protein>
    <submittedName>
        <fullName evidence="2">Class I SAM-dependent methyltransferase</fullName>
    </submittedName>
</protein>
<evidence type="ECO:0000313" key="3">
    <source>
        <dbReference type="Proteomes" id="UP000269154"/>
    </source>
</evidence>
<feature type="domain" description="Methyltransferase type 12" evidence="1">
    <location>
        <begin position="66"/>
        <end position="169"/>
    </location>
</feature>
<organism evidence="2 3">
    <name type="scientific">Okeania hirsuta</name>
    <dbReference type="NCBI Taxonomy" id="1458930"/>
    <lineage>
        <taxon>Bacteria</taxon>
        <taxon>Bacillati</taxon>
        <taxon>Cyanobacteriota</taxon>
        <taxon>Cyanophyceae</taxon>
        <taxon>Oscillatoriophycideae</taxon>
        <taxon>Oscillatoriales</taxon>
        <taxon>Microcoleaceae</taxon>
        <taxon>Okeania</taxon>
    </lineage>
</organism>
<dbReference type="InterPro" id="IPR013217">
    <property type="entry name" value="Methyltransf_12"/>
</dbReference>
<evidence type="ECO:0000259" key="1">
    <source>
        <dbReference type="Pfam" id="PF08242"/>
    </source>
</evidence>
<accession>A0A3N6PF20</accession>
<gene>
    <name evidence="2" type="ORF">D5R40_10525</name>
</gene>
<dbReference type="GO" id="GO:0008168">
    <property type="term" value="F:methyltransferase activity"/>
    <property type="evidence" value="ECO:0007669"/>
    <property type="project" value="UniProtKB-KW"/>
</dbReference>
<proteinExistence type="predicted"/>
<keyword evidence="2" id="KW-0489">Methyltransferase</keyword>